<evidence type="ECO:0000313" key="2">
    <source>
        <dbReference type="EMBL" id="GAT52305.1"/>
    </source>
</evidence>
<feature type="region of interest" description="Disordered" evidence="1">
    <location>
        <begin position="103"/>
        <end position="125"/>
    </location>
</feature>
<feature type="compositionally biased region" description="Basic residues" evidence="1">
    <location>
        <begin position="273"/>
        <end position="283"/>
    </location>
</feature>
<proteinExistence type="predicted"/>
<organism evidence="2 3">
    <name type="scientific">Mycena chlorophos</name>
    <name type="common">Agaric fungus</name>
    <name type="synonym">Agaricus chlorophos</name>
    <dbReference type="NCBI Taxonomy" id="658473"/>
    <lineage>
        <taxon>Eukaryota</taxon>
        <taxon>Fungi</taxon>
        <taxon>Dikarya</taxon>
        <taxon>Basidiomycota</taxon>
        <taxon>Agaricomycotina</taxon>
        <taxon>Agaricomycetes</taxon>
        <taxon>Agaricomycetidae</taxon>
        <taxon>Agaricales</taxon>
        <taxon>Marasmiineae</taxon>
        <taxon>Mycenaceae</taxon>
        <taxon>Mycena</taxon>
    </lineage>
</organism>
<reference evidence="2" key="1">
    <citation type="submission" date="2014-09" db="EMBL/GenBank/DDBJ databases">
        <title>Genome sequence of the luminous mushroom Mycena chlorophos for searching fungal bioluminescence genes.</title>
        <authorList>
            <person name="Tanaka Y."/>
            <person name="Kasuga D."/>
            <person name="Oba Y."/>
            <person name="Hase S."/>
            <person name="Sato K."/>
            <person name="Oba Y."/>
            <person name="Sakakibara Y."/>
        </authorList>
    </citation>
    <scope>NUCLEOTIDE SEQUENCE</scope>
</reference>
<gene>
    <name evidence="2" type="ORF">MCHLO_09369</name>
</gene>
<sequence>MRGRVVESLSTDAQLHGHGAMHRVQHSTDQHRLATRDGWTEVVLRIVLATARGSLDGEEGRGWTVGRDRADAGCWVGYGAAFEDEDTVPDGLFRFTPCTISKQHRARRRQRPHQSDPRPLGAPRCPAGCTRFRQNRASLDPEVVSVESSCTSTTGPAESAFAHSSCPVSRIAPVTVYAPTPPTSVFHTIPLNTSLPLLPAPVPYQRAPTRFQGCAGASKSGRSRDTDILRSRGLGIETIVLVTVMYIPEIPMKEPLSLLTLRRSIVSPSSRRQPSRRRSRRAGCGRPPIRS</sequence>
<feature type="region of interest" description="Disordered" evidence="1">
    <location>
        <begin position="265"/>
        <end position="291"/>
    </location>
</feature>
<dbReference type="Proteomes" id="UP000815677">
    <property type="component" value="Unassembled WGS sequence"/>
</dbReference>
<name>A0ABQ0LMM2_MYCCL</name>
<keyword evidence="3" id="KW-1185">Reference proteome</keyword>
<evidence type="ECO:0000313" key="3">
    <source>
        <dbReference type="Proteomes" id="UP000815677"/>
    </source>
</evidence>
<protein>
    <submittedName>
        <fullName evidence="2">Uncharacterized protein</fullName>
    </submittedName>
</protein>
<feature type="compositionally biased region" description="Basic residues" evidence="1">
    <location>
        <begin position="103"/>
        <end position="112"/>
    </location>
</feature>
<evidence type="ECO:0000256" key="1">
    <source>
        <dbReference type="SAM" id="MobiDB-lite"/>
    </source>
</evidence>
<accession>A0ABQ0LMM2</accession>
<dbReference type="EMBL" id="DF847715">
    <property type="protein sequence ID" value="GAT52305.1"/>
    <property type="molecule type" value="Genomic_DNA"/>
</dbReference>